<keyword evidence="2" id="KW-0812">Transmembrane</keyword>
<reference evidence="3" key="1">
    <citation type="journal article" date="2022" name="bioRxiv">
        <title>Deciphering the potential niche of two novel black yeast fungi from a biological soil crust based on their genomes, phenotypes, and melanin regulation.</title>
        <authorList>
            <consortium name="DOE Joint Genome Institute"/>
            <person name="Carr E.C."/>
            <person name="Barton Q."/>
            <person name="Grambo S."/>
            <person name="Sullivan M."/>
            <person name="Renfro C.M."/>
            <person name="Kuo A."/>
            <person name="Pangilinan J."/>
            <person name="Lipzen A."/>
            <person name="Keymanesh K."/>
            <person name="Savage E."/>
            <person name="Barry K."/>
            <person name="Grigoriev I.V."/>
            <person name="Riekhof W.R."/>
            <person name="Harris S.S."/>
        </authorList>
    </citation>
    <scope>NUCLEOTIDE SEQUENCE</scope>
    <source>
        <strain evidence="3">JF 03-4F</strain>
    </source>
</reference>
<keyword evidence="2" id="KW-1133">Transmembrane helix</keyword>
<keyword evidence="4" id="KW-1185">Reference proteome</keyword>
<dbReference type="Proteomes" id="UP001203852">
    <property type="component" value="Unassembled WGS sequence"/>
</dbReference>
<accession>A0AAN6E205</accession>
<keyword evidence="2" id="KW-0472">Membrane</keyword>
<evidence type="ECO:0000256" key="2">
    <source>
        <dbReference type="SAM" id="Phobius"/>
    </source>
</evidence>
<evidence type="ECO:0000313" key="3">
    <source>
        <dbReference type="EMBL" id="KAI1616348.1"/>
    </source>
</evidence>
<dbReference type="AlphaFoldDB" id="A0AAN6E205"/>
<comment type="caution">
    <text evidence="3">The sequence shown here is derived from an EMBL/GenBank/DDBJ whole genome shotgun (WGS) entry which is preliminary data.</text>
</comment>
<protein>
    <submittedName>
        <fullName evidence="3">Uncharacterized protein</fullName>
    </submittedName>
</protein>
<feature type="compositionally biased region" description="Low complexity" evidence="1">
    <location>
        <begin position="384"/>
        <end position="394"/>
    </location>
</feature>
<feature type="region of interest" description="Disordered" evidence="1">
    <location>
        <begin position="384"/>
        <end position="404"/>
    </location>
</feature>
<gene>
    <name evidence="3" type="ORF">EDD36DRAFT_133244</name>
</gene>
<evidence type="ECO:0000256" key="1">
    <source>
        <dbReference type="SAM" id="MobiDB-lite"/>
    </source>
</evidence>
<evidence type="ECO:0000313" key="4">
    <source>
        <dbReference type="Proteomes" id="UP001203852"/>
    </source>
</evidence>
<name>A0AAN6E205_9EURO</name>
<organism evidence="3 4">
    <name type="scientific">Exophiala viscosa</name>
    <dbReference type="NCBI Taxonomy" id="2486360"/>
    <lineage>
        <taxon>Eukaryota</taxon>
        <taxon>Fungi</taxon>
        <taxon>Dikarya</taxon>
        <taxon>Ascomycota</taxon>
        <taxon>Pezizomycotina</taxon>
        <taxon>Eurotiomycetes</taxon>
        <taxon>Chaetothyriomycetidae</taxon>
        <taxon>Chaetothyriales</taxon>
        <taxon>Herpotrichiellaceae</taxon>
        <taxon>Exophiala</taxon>
    </lineage>
</organism>
<proteinExistence type="predicted"/>
<dbReference type="EMBL" id="MU404351">
    <property type="protein sequence ID" value="KAI1616348.1"/>
    <property type="molecule type" value="Genomic_DNA"/>
</dbReference>
<sequence>MSVNSTTTVVATEMTTSTLVLANLSSTTTESVDTIMPSLTPASVPDTVVLTFPPLPTITASQDSNSTVTNTFGQTATVTETSIALVTLTTTTDGPGPAPFVPVPATTAMSESSLDQENMTTTTTTMISTRNISLVIITSGTTTVFPTISSGLTTGTGTGSVNSTSSNITTFNASTQTPTFGVLSTSSLSLTPVQTGSAASFRVPYFARAVVLIGRMLVKADDLPIAVSAPDSGLINVTVAGPTPAGAPVPMSIPIISTSTFYDNCTTTSTTDISSISVSVPLPFPAPETFESISSSTTVTDTLTAQTTIETTVVIDNTTATFNVPVIPPQFTTPSPGSLAPPPFFNMTGQLATTTAPDVTTAPSTDSNSSTTTPFNLLTFLTGTGADNDTATDTPPSETGLWLNTSSGLDAHNSYLTSSASTYPPTPTPTAHGGAGVAMPLPPKGLVIGTVTCLLFMGAGAWIVL</sequence>
<feature type="transmembrane region" description="Helical" evidence="2">
    <location>
        <begin position="445"/>
        <end position="464"/>
    </location>
</feature>